<keyword evidence="7" id="KW-1185">Reference proteome</keyword>
<dbReference type="InterPro" id="IPR004263">
    <property type="entry name" value="Exostosin"/>
</dbReference>
<accession>A0ABP1FLI0</accession>
<evidence type="ECO:0000256" key="4">
    <source>
        <dbReference type="SAM" id="SignalP"/>
    </source>
</evidence>
<dbReference type="PANTHER" id="PTHR11062">
    <property type="entry name" value="EXOSTOSIN HEPARAN SULFATE GLYCOSYLTRANSFERASE -RELATED"/>
    <property type="match status" value="1"/>
</dbReference>
<dbReference type="Proteomes" id="UP001497392">
    <property type="component" value="Unassembled WGS sequence"/>
</dbReference>
<keyword evidence="4" id="KW-0732">Signal</keyword>
<comment type="similarity">
    <text evidence="2">Belongs to the glycosyltransferase 47 family.</text>
</comment>
<sequence length="523" mass="57778">MPPCCTLLHVLALLGSLCFSTARSALDECKIGIVDLSDPSFGLPKCDIDARVRSSGGVVIANKPDRQGESHKYSQASGPYWLHESIKASPYYIPDPENATIVYVYVYCIQSWGTAAAYGGGFTDGIDPGIVLSNGYTHVLESKRWKRHDGRDHVFFATHPLMGASHKYETACNDLAKANHLVVESAQRLLCKEEEARRSFLVVPYSSPVVRPHHFKFAERDRDALSALKERDISLFFRAQCAAVEDMSGSDAVYGLRMRRHIVTAVQAAGDPHAHVNCTSDAGRMAYDDMLALMQRSTFCLMPPGETASSRRLTDAVLSGCIPVFIGPPWHEMPLPDYVEYTAFAVFIVAQQPRNLYGGADIGKWDTLEASPHEAVSNVYDPIFWFPAINVSEVAISVEDLGQVPEKLRGLPEEDVWRRQARLAEAQPLFRYRRRPEEINLPGRVTASDAIMEEMCRAGHWVTQVAVAQAAAQSAAPPAELSAVLSPAPPMPPPARHIERPRQILRKAGQDMHQAVRNPLGRV</sequence>
<gene>
    <name evidence="6" type="primary">g653</name>
    <name evidence="6" type="ORF">VP750_LOCUS567</name>
</gene>
<proteinExistence type="inferred from homology"/>
<evidence type="ECO:0000256" key="2">
    <source>
        <dbReference type="ARBA" id="ARBA00010271"/>
    </source>
</evidence>
<reference evidence="6 7" key="1">
    <citation type="submission" date="2024-06" db="EMBL/GenBank/DDBJ databases">
        <authorList>
            <person name="Kraege A."/>
            <person name="Thomma B."/>
        </authorList>
    </citation>
    <scope>NUCLEOTIDE SEQUENCE [LARGE SCALE GENOMIC DNA]</scope>
</reference>
<dbReference type="InterPro" id="IPR040911">
    <property type="entry name" value="Exostosin_GT47"/>
</dbReference>
<evidence type="ECO:0000256" key="1">
    <source>
        <dbReference type="ARBA" id="ARBA00004323"/>
    </source>
</evidence>
<evidence type="ECO:0000256" key="3">
    <source>
        <dbReference type="ARBA" id="ARBA00023034"/>
    </source>
</evidence>
<evidence type="ECO:0000313" key="7">
    <source>
        <dbReference type="Proteomes" id="UP001497392"/>
    </source>
</evidence>
<feature type="domain" description="Exostosin GT47" evidence="5">
    <location>
        <begin position="74"/>
        <end position="355"/>
    </location>
</feature>
<organism evidence="6 7">
    <name type="scientific">Coccomyxa viridis</name>
    <dbReference type="NCBI Taxonomy" id="1274662"/>
    <lineage>
        <taxon>Eukaryota</taxon>
        <taxon>Viridiplantae</taxon>
        <taxon>Chlorophyta</taxon>
        <taxon>core chlorophytes</taxon>
        <taxon>Trebouxiophyceae</taxon>
        <taxon>Trebouxiophyceae incertae sedis</taxon>
        <taxon>Coccomyxaceae</taxon>
        <taxon>Coccomyxa</taxon>
    </lineage>
</organism>
<comment type="subcellular location">
    <subcellularLocation>
        <location evidence="1">Golgi apparatus membrane</location>
        <topology evidence="1">Single-pass type II membrane protein</topology>
    </subcellularLocation>
</comment>
<name>A0ABP1FLI0_9CHLO</name>
<feature type="chain" id="PRO_5046847097" evidence="4">
    <location>
        <begin position="25"/>
        <end position="523"/>
    </location>
</feature>
<protein>
    <submittedName>
        <fullName evidence="6">G653 protein</fullName>
    </submittedName>
</protein>
<feature type="signal peptide" evidence="4">
    <location>
        <begin position="1"/>
        <end position="24"/>
    </location>
</feature>
<dbReference type="Pfam" id="PF03016">
    <property type="entry name" value="Exostosin_GT47"/>
    <property type="match status" value="1"/>
</dbReference>
<evidence type="ECO:0000259" key="5">
    <source>
        <dbReference type="Pfam" id="PF03016"/>
    </source>
</evidence>
<dbReference type="EMBL" id="CAXHTA020000001">
    <property type="protein sequence ID" value="CAL5218908.1"/>
    <property type="molecule type" value="Genomic_DNA"/>
</dbReference>
<keyword evidence="3" id="KW-0333">Golgi apparatus</keyword>
<comment type="caution">
    <text evidence="6">The sequence shown here is derived from an EMBL/GenBank/DDBJ whole genome shotgun (WGS) entry which is preliminary data.</text>
</comment>
<evidence type="ECO:0000313" key="6">
    <source>
        <dbReference type="EMBL" id="CAL5218908.1"/>
    </source>
</evidence>